<sequence length="63" mass="6491">MVVGSMPCSGPPGPEERAPYRLPEKKGGRTPQVVFLGARGRPDPGPGFRIGRCACPGQSGAEA</sequence>
<accession>A0A4U6WZT7</accession>
<organism evidence="2 3">
    <name type="scientific">Colletotrichum tanaceti</name>
    <dbReference type="NCBI Taxonomy" id="1306861"/>
    <lineage>
        <taxon>Eukaryota</taxon>
        <taxon>Fungi</taxon>
        <taxon>Dikarya</taxon>
        <taxon>Ascomycota</taxon>
        <taxon>Pezizomycotina</taxon>
        <taxon>Sordariomycetes</taxon>
        <taxon>Hypocreomycetidae</taxon>
        <taxon>Glomerellales</taxon>
        <taxon>Glomerellaceae</taxon>
        <taxon>Colletotrichum</taxon>
        <taxon>Colletotrichum destructivum species complex</taxon>
    </lineage>
</organism>
<name>A0A4U6WZT7_9PEZI</name>
<comment type="caution">
    <text evidence="2">The sequence shown here is derived from an EMBL/GenBank/DDBJ whole genome shotgun (WGS) entry which is preliminary data.</text>
</comment>
<protein>
    <submittedName>
        <fullName evidence="2">Uncharacterized protein</fullName>
    </submittedName>
</protein>
<keyword evidence="3" id="KW-1185">Reference proteome</keyword>
<evidence type="ECO:0000313" key="3">
    <source>
        <dbReference type="Proteomes" id="UP000310108"/>
    </source>
</evidence>
<feature type="compositionally biased region" description="Basic and acidic residues" evidence="1">
    <location>
        <begin position="14"/>
        <end position="27"/>
    </location>
</feature>
<evidence type="ECO:0000256" key="1">
    <source>
        <dbReference type="SAM" id="MobiDB-lite"/>
    </source>
</evidence>
<gene>
    <name evidence="2" type="ORF">CTA1_2612</name>
</gene>
<dbReference type="EMBL" id="PJEX01000831">
    <property type="protein sequence ID" value="TKW48638.1"/>
    <property type="molecule type" value="Genomic_DNA"/>
</dbReference>
<evidence type="ECO:0000313" key="2">
    <source>
        <dbReference type="EMBL" id="TKW48638.1"/>
    </source>
</evidence>
<proteinExistence type="predicted"/>
<reference evidence="2 3" key="1">
    <citation type="journal article" date="2019" name="PLoS ONE">
        <title>Comparative genome analysis indicates high evolutionary potential of pathogenicity genes in Colletotrichum tanaceti.</title>
        <authorList>
            <person name="Lelwala R.V."/>
            <person name="Korhonen P.K."/>
            <person name="Young N.D."/>
            <person name="Scott J.B."/>
            <person name="Ades P.A."/>
            <person name="Gasser R.B."/>
            <person name="Taylor P.W.J."/>
        </authorList>
    </citation>
    <scope>NUCLEOTIDE SEQUENCE [LARGE SCALE GENOMIC DNA]</scope>
    <source>
        <strain evidence="2">BRIP57314</strain>
    </source>
</reference>
<feature type="region of interest" description="Disordered" evidence="1">
    <location>
        <begin position="1"/>
        <end position="30"/>
    </location>
</feature>
<dbReference type="AlphaFoldDB" id="A0A4U6WZT7"/>
<dbReference type="Proteomes" id="UP000310108">
    <property type="component" value="Unassembled WGS sequence"/>
</dbReference>